<dbReference type="AlphaFoldDB" id="A0A4R8XK36"/>
<organism evidence="1 2">
    <name type="scientific">Cryobacterium cheniae</name>
    <dbReference type="NCBI Taxonomy" id="1259262"/>
    <lineage>
        <taxon>Bacteria</taxon>
        <taxon>Bacillati</taxon>
        <taxon>Actinomycetota</taxon>
        <taxon>Actinomycetes</taxon>
        <taxon>Micrococcales</taxon>
        <taxon>Microbacteriaceae</taxon>
        <taxon>Cryobacterium</taxon>
    </lineage>
</organism>
<proteinExistence type="predicted"/>
<evidence type="ECO:0000313" key="2">
    <source>
        <dbReference type="Proteomes" id="UP000298433"/>
    </source>
</evidence>
<dbReference type="EMBL" id="SOGN01000067">
    <property type="protein sequence ID" value="TFC76613.1"/>
    <property type="molecule type" value="Genomic_DNA"/>
</dbReference>
<evidence type="ECO:0000313" key="1">
    <source>
        <dbReference type="EMBL" id="TFC76613.1"/>
    </source>
</evidence>
<name>A0A4R8XK36_9MICO</name>
<dbReference type="Proteomes" id="UP000298433">
    <property type="component" value="Unassembled WGS sequence"/>
</dbReference>
<reference evidence="1 2" key="1">
    <citation type="submission" date="2019-03" db="EMBL/GenBank/DDBJ databases">
        <title>Genomics of glacier-inhabiting Cryobacterium strains.</title>
        <authorList>
            <person name="Liu Q."/>
            <person name="Xin Y.-H."/>
        </authorList>
    </citation>
    <scope>NUCLEOTIDE SEQUENCE [LARGE SCALE GENOMIC DNA]</scope>
    <source>
        <strain evidence="1 2">TMT2-48-2</strain>
    </source>
</reference>
<keyword evidence="2" id="KW-1185">Reference proteome</keyword>
<sequence length="69" mass="7960">MHPDLFMIVYRQQECELEQRLRQRLAIEERGTLPGVAVTDKFRSVIRAVARLRERTRFAAPDVTCCAAA</sequence>
<accession>A0A4R8XK36</accession>
<gene>
    <name evidence="1" type="ORF">E3T23_14395</name>
</gene>
<dbReference type="RefSeq" id="WP_134371228.1">
    <property type="nucleotide sequence ID" value="NZ_SOGN01000067.1"/>
</dbReference>
<comment type="caution">
    <text evidence="1">The sequence shown here is derived from an EMBL/GenBank/DDBJ whole genome shotgun (WGS) entry which is preliminary data.</text>
</comment>
<protein>
    <submittedName>
        <fullName evidence="1">Uncharacterized protein</fullName>
    </submittedName>
</protein>